<organism evidence="2 3">
    <name type="scientific">Clonostachys chloroleuca</name>
    <dbReference type="NCBI Taxonomy" id="1926264"/>
    <lineage>
        <taxon>Eukaryota</taxon>
        <taxon>Fungi</taxon>
        <taxon>Dikarya</taxon>
        <taxon>Ascomycota</taxon>
        <taxon>Pezizomycotina</taxon>
        <taxon>Sordariomycetes</taxon>
        <taxon>Hypocreomycetidae</taxon>
        <taxon>Hypocreales</taxon>
        <taxon>Bionectriaceae</taxon>
        <taxon>Clonostachys</taxon>
    </lineage>
</organism>
<dbReference type="Proteomes" id="UP001160390">
    <property type="component" value="Unassembled WGS sequence"/>
</dbReference>
<keyword evidence="3" id="KW-1185">Reference proteome</keyword>
<feature type="chain" id="PRO_5041400457" evidence="1">
    <location>
        <begin position="19"/>
        <end position="78"/>
    </location>
</feature>
<feature type="signal peptide" evidence="1">
    <location>
        <begin position="1"/>
        <end position="18"/>
    </location>
</feature>
<evidence type="ECO:0000313" key="3">
    <source>
        <dbReference type="Proteomes" id="UP001160390"/>
    </source>
</evidence>
<keyword evidence="1" id="KW-0732">Signal</keyword>
<comment type="caution">
    <text evidence="2">The sequence shown here is derived from an EMBL/GenBank/DDBJ whole genome shotgun (WGS) entry which is preliminary data.</text>
</comment>
<protein>
    <submittedName>
        <fullName evidence="2">Uncharacterized protein</fullName>
    </submittedName>
</protein>
<evidence type="ECO:0000313" key="2">
    <source>
        <dbReference type="EMBL" id="CAI6085957.1"/>
    </source>
</evidence>
<dbReference type="AlphaFoldDB" id="A0AA35LZK5"/>
<evidence type="ECO:0000256" key="1">
    <source>
        <dbReference type="SAM" id="SignalP"/>
    </source>
</evidence>
<sequence length="78" mass="8377">MHALKILATLALAATAYASTTEANSPESEEPLGIARVGCKQQGTPSRPAMCHKPKCPSNRRSVLWDYGCPDGSWKCCI</sequence>
<accession>A0AA35LZK5</accession>
<name>A0AA35LZK5_9HYPO</name>
<dbReference type="EMBL" id="CABFNP030000774">
    <property type="protein sequence ID" value="CAI6085957.1"/>
    <property type="molecule type" value="Genomic_DNA"/>
</dbReference>
<gene>
    <name evidence="2" type="ORF">CCHLO57077_00019831</name>
</gene>
<proteinExistence type="predicted"/>
<reference evidence="2" key="1">
    <citation type="submission" date="2023-01" db="EMBL/GenBank/DDBJ databases">
        <authorList>
            <person name="Piombo E."/>
        </authorList>
    </citation>
    <scope>NUCLEOTIDE SEQUENCE</scope>
</reference>